<dbReference type="Pfam" id="PF02633">
    <property type="entry name" value="Creatininase"/>
    <property type="match status" value="1"/>
</dbReference>
<dbReference type="SUPFAM" id="SSF102215">
    <property type="entry name" value="Creatininase"/>
    <property type="match status" value="1"/>
</dbReference>
<proteinExistence type="inferred from homology"/>
<evidence type="ECO:0000256" key="5">
    <source>
        <dbReference type="ARBA" id="ARBA00024029"/>
    </source>
</evidence>
<evidence type="ECO:0000313" key="7">
    <source>
        <dbReference type="Proteomes" id="UP001556653"/>
    </source>
</evidence>
<dbReference type="RefSeq" id="WP_367966705.1">
    <property type="nucleotide sequence ID" value="NZ_JBAKFI010000001.1"/>
</dbReference>
<keyword evidence="3 6" id="KW-0378">Hydrolase</keyword>
<dbReference type="EC" id="3.5.2.10" evidence="6"/>
<dbReference type="InterPro" id="IPR031034">
    <property type="entry name" value="Creatininase"/>
</dbReference>
<evidence type="ECO:0000256" key="4">
    <source>
        <dbReference type="ARBA" id="ARBA00022833"/>
    </source>
</evidence>
<name>A0ABV3S901_9GAMM</name>
<comment type="cofactor">
    <cofactor evidence="1">
        <name>Zn(2+)</name>
        <dbReference type="ChEBI" id="CHEBI:29105"/>
    </cofactor>
</comment>
<reference evidence="6 7" key="1">
    <citation type="submission" date="2024-02" db="EMBL/GenBank/DDBJ databases">
        <title>New especies of Spiribacter isolated from saline water.</title>
        <authorList>
            <person name="Leon M.J."/>
            <person name="De La Haba R."/>
            <person name="Sanchez-Porro C."/>
            <person name="Ventosa A."/>
        </authorList>
    </citation>
    <scope>NUCLEOTIDE SEQUENCE [LARGE SCALE GENOMIC DNA]</scope>
    <source>
        <strain evidence="7">ag22IC4-227</strain>
    </source>
</reference>
<dbReference type="GO" id="GO:0047789">
    <property type="term" value="F:creatininase activity"/>
    <property type="evidence" value="ECO:0007669"/>
    <property type="project" value="UniProtKB-EC"/>
</dbReference>
<dbReference type="InterPro" id="IPR024087">
    <property type="entry name" value="Creatininase-like_sf"/>
</dbReference>
<dbReference type="NCBIfam" id="TIGR04448">
    <property type="entry name" value="creatininase"/>
    <property type="match status" value="1"/>
</dbReference>
<comment type="similarity">
    <text evidence="5">Belongs to the creatininase superfamily.</text>
</comment>
<sequence>MTWPEFAEHVARNPVVFLPTGMTEQHGPHLPLGVDFQLPLAIADLVAREIDGLIAPPLHYGYKSMPRTGGGPGFPGSLGLDGATLSAILRDLIRELARSGVRRIVVLDGHLENRWFLTEGIELAVRELGEHSPRVVCMQHWDFLDDETMARVFPEGYAGIDKEHAAILETSLMMHFYPQHVRLDRIPDEPPLAAPPYDTWPARPEWIPPAGALTSAKPATAAKGECVADCYRRRISAALRAEFGLGARS</sequence>
<keyword evidence="4" id="KW-0862">Zinc</keyword>
<gene>
    <name evidence="6" type="ORF">V6X64_04345</name>
</gene>
<protein>
    <submittedName>
        <fullName evidence="6">Creatininase</fullName>
        <ecNumber evidence="6">3.5.2.10</ecNumber>
    </submittedName>
</protein>
<dbReference type="Proteomes" id="UP001556653">
    <property type="component" value="Unassembled WGS sequence"/>
</dbReference>
<dbReference type="PANTHER" id="PTHR35005">
    <property type="entry name" value="3-DEHYDRO-SCYLLO-INOSOSE HYDROLASE"/>
    <property type="match status" value="1"/>
</dbReference>
<evidence type="ECO:0000256" key="1">
    <source>
        <dbReference type="ARBA" id="ARBA00001947"/>
    </source>
</evidence>
<evidence type="ECO:0000256" key="2">
    <source>
        <dbReference type="ARBA" id="ARBA00022723"/>
    </source>
</evidence>
<keyword evidence="2" id="KW-0479">Metal-binding</keyword>
<dbReference type="InterPro" id="IPR003785">
    <property type="entry name" value="Creatininase/forma_Hydrolase"/>
</dbReference>
<keyword evidence="7" id="KW-1185">Reference proteome</keyword>
<accession>A0ABV3S901</accession>
<organism evidence="6 7">
    <name type="scientific">Spiribacter onubensis</name>
    <dbReference type="NCBI Taxonomy" id="3122420"/>
    <lineage>
        <taxon>Bacteria</taxon>
        <taxon>Pseudomonadati</taxon>
        <taxon>Pseudomonadota</taxon>
        <taxon>Gammaproteobacteria</taxon>
        <taxon>Chromatiales</taxon>
        <taxon>Ectothiorhodospiraceae</taxon>
        <taxon>Spiribacter</taxon>
    </lineage>
</organism>
<evidence type="ECO:0000313" key="6">
    <source>
        <dbReference type="EMBL" id="MEX0386229.1"/>
    </source>
</evidence>
<dbReference type="EMBL" id="JBAKFJ010000001">
    <property type="protein sequence ID" value="MEX0386229.1"/>
    <property type="molecule type" value="Genomic_DNA"/>
</dbReference>
<evidence type="ECO:0000256" key="3">
    <source>
        <dbReference type="ARBA" id="ARBA00022801"/>
    </source>
</evidence>
<comment type="caution">
    <text evidence="6">The sequence shown here is derived from an EMBL/GenBank/DDBJ whole genome shotgun (WGS) entry which is preliminary data.</text>
</comment>
<dbReference type="Gene3D" id="3.40.50.10310">
    <property type="entry name" value="Creatininase"/>
    <property type="match status" value="1"/>
</dbReference>
<dbReference type="PANTHER" id="PTHR35005:SF1">
    <property type="entry name" value="2-AMINO-5-FORMYLAMINO-6-RIBOSYLAMINOPYRIMIDIN-4(3H)-ONE 5'-MONOPHOSPHATE DEFORMYLASE"/>
    <property type="match status" value="1"/>
</dbReference>